<reference evidence="1 2" key="1">
    <citation type="journal article" date="2019" name="Nat. Microbiol.">
        <title>Expanding anaerobic alkane metabolism in the domain of Archaea.</title>
        <authorList>
            <person name="Wang Y."/>
            <person name="Wegener G."/>
            <person name="Hou J."/>
            <person name="Wang F."/>
            <person name="Xiao X."/>
        </authorList>
    </citation>
    <scope>NUCLEOTIDE SEQUENCE [LARGE SCALE GENOMIC DNA]</scope>
    <source>
        <strain evidence="1">WYZ-LMO10</strain>
    </source>
</reference>
<evidence type="ECO:0000313" key="1">
    <source>
        <dbReference type="EMBL" id="TDA40280.1"/>
    </source>
</evidence>
<evidence type="ECO:0000313" key="2">
    <source>
        <dbReference type="Proteomes" id="UP000315399"/>
    </source>
</evidence>
<dbReference type="AlphaFoldDB" id="A0A523BIC7"/>
<gene>
    <name evidence="1" type="ORF">DSO08_00315</name>
</gene>
<dbReference type="EMBL" id="QNVH01000001">
    <property type="protein sequence ID" value="TDA40280.1"/>
    <property type="molecule type" value="Genomic_DNA"/>
</dbReference>
<protein>
    <submittedName>
        <fullName evidence="1">Uncharacterized protein</fullName>
    </submittedName>
</protein>
<sequence length="87" mass="9796">MPKLVIRPKHVITLGGYVVEYRANLPYRDYVVGNPFDEPVKIEAPIYSIEGIKALQDLGLVVEPVAKYDRLTEKLKKVKALIGSETQ</sequence>
<dbReference type="InterPro" id="IPR019597">
    <property type="entry name" value="Energy-convert_hydgase-B_suP"/>
</dbReference>
<accession>A0A523BIC7</accession>
<comment type="caution">
    <text evidence="1">The sequence shown here is derived from an EMBL/GenBank/DDBJ whole genome shotgun (WGS) entry which is preliminary data.</text>
</comment>
<dbReference type="Proteomes" id="UP000315399">
    <property type="component" value="Unassembled WGS sequence"/>
</dbReference>
<name>A0A523BIC7_9CREN</name>
<organism evidence="1 2">
    <name type="scientific">Thermoproteota archaeon</name>
    <dbReference type="NCBI Taxonomy" id="2056631"/>
    <lineage>
        <taxon>Archaea</taxon>
        <taxon>Thermoproteota</taxon>
    </lineage>
</organism>
<dbReference type="Pfam" id="PF10622">
    <property type="entry name" value="Ehbp"/>
    <property type="match status" value="1"/>
</dbReference>
<proteinExistence type="predicted"/>